<evidence type="ECO:0000313" key="2">
    <source>
        <dbReference type="Proteomes" id="UP000825890"/>
    </source>
</evidence>
<dbReference type="OrthoDB" id="10292208at2759"/>
<proteinExistence type="predicted"/>
<dbReference type="SUPFAM" id="SSF54236">
    <property type="entry name" value="Ubiquitin-like"/>
    <property type="match status" value="1"/>
</dbReference>
<sequence>MSASHPGEPPPPLDTRSFSVMIQTSVQNFNLTVLNSTTVKELKQMIIDRVPEGQNLCDTDGRMYLILHPWNEMERMLDMDEFVMGTTGVKEGDTIAVITRPIIKGEGEQFEIEYKLV</sequence>
<accession>A0A9P3CL13</accession>
<dbReference type="AlphaFoldDB" id="A0A9P3CL13"/>
<dbReference type="GeneID" id="68291258"/>
<protein>
    <recommendedName>
        <fullName evidence="3">Ubiquitin-like domain-containing protein</fullName>
    </recommendedName>
</protein>
<dbReference type="Proteomes" id="UP000825890">
    <property type="component" value="Unassembled WGS sequence"/>
</dbReference>
<organism evidence="1 2">
    <name type="scientific">Cercospora kikuchii</name>
    <dbReference type="NCBI Taxonomy" id="84275"/>
    <lineage>
        <taxon>Eukaryota</taxon>
        <taxon>Fungi</taxon>
        <taxon>Dikarya</taxon>
        <taxon>Ascomycota</taxon>
        <taxon>Pezizomycotina</taxon>
        <taxon>Dothideomycetes</taxon>
        <taxon>Dothideomycetidae</taxon>
        <taxon>Mycosphaerellales</taxon>
        <taxon>Mycosphaerellaceae</taxon>
        <taxon>Cercospora</taxon>
    </lineage>
</organism>
<dbReference type="InterPro" id="IPR029071">
    <property type="entry name" value="Ubiquitin-like_domsf"/>
</dbReference>
<comment type="caution">
    <text evidence="1">The sequence shown here is derived from an EMBL/GenBank/DDBJ whole genome shotgun (WGS) entry which is preliminary data.</text>
</comment>
<dbReference type="EMBL" id="BOLY01000003">
    <property type="protein sequence ID" value="GIZ42410.1"/>
    <property type="molecule type" value="Genomic_DNA"/>
</dbReference>
<reference evidence="1 2" key="1">
    <citation type="submission" date="2021-01" db="EMBL/GenBank/DDBJ databases">
        <title>Cercospora kikuchii MAFF 305040 whole genome shotgun sequence.</title>
        <authorList>
            <person name="Kashiwa T."/>
            <person name="Suzuki T."/>
        </authorList>
    </citation>
    <scope>NUCLEOTIDE SEQUENCE [LARGE SCALE GENOMIC DNA]</scope>
    <source>
        <strain evidence="1 2">MAFF 305040</strain>
    </source>
</reference>
<dbReference type="RefSeq" id="XP_044656897.1">
    <property type="nucleotide sequence ID" value="XM_044800962.1"/>
</dbReference>
<evidence type="ECO:0000313" key="1">
    <source>
        <dbReference type="EMBL" id="GIZ42410.1"/>
    </source>
</evidence>
<keyword evidence="2" id="KW-1185">Reference proteome</keyword>
<evidence type="ECO:0008006" key="3">
    <source>
        <dbReference type="Google" id="ProtNLM"/>
    </source>
</evidence>
<name>A0A9P3CL13_9PEZI</name>
<gene>
    <name evidence="1" type="ORF">CKM354_000568300</name>
</gene>